<name>A0ABM4BTG0_HYDVU</name>
<evidence type="ECO:0000256" key="7">
    <source>
        <dbReference type="SAM" id="MobiDB-lite"/>
    </source>
</evidence>
<evidence type="ECO:0000256" key="4">
    <source>
        <dbReference type="ARBA" id="ARBA00022694"/>
    </source>
</evidence>
<protein>
    <recommendedName>
        <fullName evidence="3">tRNA (adenine(58)-N(1))-methyltransferase non-catalytic subunit TRM6</fullName>
    </recommendedName>
    <alternativeName>
        <fullName evidence="6">tRNA(m1A58)-methyltransferase subunit TRM6</fullName>
    </alternativeName>
</protein>
<evidence type="ECO:0000256" key="2">
    <source>
        <dbReference type="ARBA" id="ARBA00008320"/>
    </source>
</evidence>
<comment type="subcellular location">
    <subcellularLocation>
        <location evidence="1">Nucleus</location>
    </subcellularLocation>
</comment>
<evidence type="ECO:0000256" key="3">
    <source>
        <dbReference type="ARBA" id="ARBA00021704"/>
    </source>
</evidence>
<organism evidence="8 9">
    <name type="scientific">Hydra vulgaris</name>
    <name type="common">Hydra</name>
    <name type="synonym">Hydra attenuata</name>
    <dbReference type="NCBI Taxonomy" id="6087"/>
    <lineage>
        <taxon>Eukaryota</taxon>
        <taxon>Metazoa</taxon>
        <taxon>Cnidaria</taxon>
        <taxon>Hydrozoa</taxon>
        <taxon>Hydroidolina</taxon>
        <taxon>Anthoathecata</taxon>
        <taxon>Aplanulata</taxon>
        <taxon>Hydridae</taxon>
        <taxon>Hydra</taxon>
    </lineage>
</organism>
<sequence length="452" mass="51470">MTVVESGKGVIIKKGNNLKYVYVSNSAKVEKMENFFFSCKDLIGHPFGSAFKVLDKERLLKIDPVLVETHNQEYENAGNLEDTSGDNREIQDDSNSQRLGKNEIEAMRDEGKSGEEIVKEIVENSSTFQGRNIFSKSKYLKKKNKKYIAQFVVLKPTTRLLAEMYFQKNPTKVLELRPDTLAQILTYSNVQFGSKVLVLETCQGLVAGSILERLGSKGSILQIYQGSFPVRIVMEQFNYSELDTDDVLCSFPLEKLGILPDLLKSGKSDEDLIEFILGKHKDEQEHIKKIEISKNLVDCNLDTEEIPLTKIGEKRKFKKNESGERKTNLTNIGGVRFLSREKRIQETLTALKLLRNNDFESLILVSKYHPKLPLLTLLDYLPPSCPFVVYFTHQEPLMECFVNLKDKQCATNLELTESWFRNIQVLPKRTHPEIVMSGTGGYLLRGIKVDPS</sequence>
<dbReference type="GeneID" id="100211749"/>
<accession>A0ABM4BTG0</accession>
<keyword evidence="8" id="KW-1185">Reference proteome</keyword>
<keyword evidence="4" id="KW-0819">tRNA processing</keyword>
<dbReference type="InterPro" id="IPR017423">
    <property type="entry name" value="TRM6"/>
</dbReference>
<dbReference type="Pfam" id="PF04189">
    <property type="entry name" value="Gcd10p"/>
    <property type="match status" value="1"/>
</dbReference>
<evidence type="ECO:0000256" key="1">
    <source>
        <dbReference type="ARBA" id="ARBA00004123"/>
    </source>
</evidence>
<comment type="similarity">
    <text evidence="2">Belongs to the TRM6/GCD10 family.</text>
</comment>
<evidence type="ECO:0000313" key="9">
    <source>
        <dbReference type="RefSeq" id="XP_065652447.1"/>
    </source>
</evidence>
<evidence type="ECO:0000313" key="8">
    <source>
        <dbReference type="Proteomes" id="UP001652625"/>
    </source>
</evidence>
<feature type="region of interest" description="Disordered" evidence="7">
    <location>
        <begin position="74"/>
        <end position="99"/>
    </location>
</feature>
<gene>
    <name evidence="9" type="primary">LOC100211749</name>
</gene>
<reference evidence="9" key="1">
    <citation type="submission" date="2025-08" db="UniProtKB">
        <authorList>
            <consortium name="RefSeq"/>
        </authorList>
    </citation>
    <scope>IDENTIFICATION</scope>
</reference>
<keyword evidence="5" id="KW-0539">Nucleus</keyword>
<evidence type="ECO:0000256" key="6">
    <source>
        <dbReference type="ARBA" id="ARBA00032319"/>
    </source>
</evidence>
<dbReference type="Proteomes" id="UP001652625">
    <property type="component" value="Chromosome 04"/>
</dbReference>
<evidence type="ECO:0000256" key="5">
    <source>
        <dbReference type="ARBA" id="ARBA00023242"/>
    </source>
</evidence>
<dbReference type="PANTHER" id="PTHR12945:SF0">
    <property type="entry name" value="TRNA (ADENINE(58)-N(1))-METHYLTRANSFERASE NON-CATALYTIC SUBUNIT TRM6"/>
    <property type="match status" value="1"/>
</dbReference>
<dbReference type="PANTHER" id="PTHR12945">
    <property type="entry name" value="TRANSLATION INITIATION FACTOR EIF3-RELATED"/>
    <property type="match status" value="1"/>
</dbReference>
<proteinExistence type="inferred from homology"/>
<dbReference type="RefSeq" id="XP_065652447.1">
    <property type="nucleotide sequence ID" value="XM_065796375.1"/>
</dbReference>